<evidence type="ECO:0000313" key="2">
    <source>
        <dbReference type="Proteomes" id="UP001196097"/>
    </source>
</evidence>
<reference evidence="1 2" key="1">
    <citation type="journal article" date="2021" name="ISME J.">
        <title>Genomic evolution of the class Acidithiobacillia: deep-branching Proteobacteria living in extreme acidic conditions.</title>
        <authorList>
            <person name="Moya-Beltran A."/>
            <person name="Beard S."/>
            <person name="Rojas-Villalobos C."/>
            <person name="Issotta F."/>
            <person name="Gallardo Y."/>
            <person name="Ulloa R."/>
            <person name="Giaveno A."/>
            <person name="Degli Esposti M."/>
            <person name="Johnson D.B."/>
            <person name="Quatrini R."/>
        </authorList>
    </citation>
    <scope>NUCLEOTIDE SEQUENCE [LARGE SCALE GENOMIC DNA]</scope>
    <source>
        <strain evidence="1 2">CF3</strain>
    </source>
</reference>
<accession>A0ACD5IFM0</accession>
<name>A0ACD5IFM0_9PROT</name>
<dbReference type="Proteomes" id="UP001196097">
    <property type="component" value="Chromosome"/>
</dbReference>
<dbReference type="EMBL" id="CP130946">
    <property type="protein sequence ID" value="XRP72376.1"/>
    <property type="molecule type" value="Genomic_DNA"/>
</dbReference>
<evidence type="ECO:0000313" key="1">
    <source>
        <dbReference type="EMBL" id="XRP72376.1"/>
    </source>
</evidence>
<gene>
    <name evidence="1" type="ORF">HF292_011275</name>
</gene>
<sequence>MSDLSPQESTTLPGLADELQQHVRGLFEIDREERLLHHRLLKEDFVRRLQEAAHAVGKVLQQLGDTDADPLKTLLESLGKAVAHANALDTKLNQLKEEISHLQRDLPEAAKSVRQFQVLAEEIKVRLEHLTQAQNQHTQATQGVTGRVFLGALLGSGIAALGGLFLMYFLQVHGH</sequence>
<keyword evidence="2" id="KW-1185">Reference proteome</keyword>
<proteinExistence type="predicted"/>
<organism evidence="1 2">
    <name type="scientific">Acidithiobacillus ferruginosus</name>
    <dbReference type="NCBI Taxonomy" id="3063951"/>
    <lineage>
        <taxon>Bacteria</taxon>
        <taxon>Pseudomonadati</taxon>
        <taxon>Pseudomonadota</taxon>
        <taxon>Acidithiobacillia</taxon>
        <taxon>Acidithiobacillales</taxon>
        <taxon>Acidithiobacillaceae</taxon>
        <taxon>Acidithiobacillus</taxon>
    </lineage>
</organism>
<protein>
    <submittedName>
        <fullName evidence="1">Uncharacterized protein</fullName>
    </submittedName>
</protein>